<organism evidence="1 2">
    <name type="scientific">Symbiodinium natans</name>
    <dbReference type="NCBI Taxonomy" id="878477"/>
    <lineage>
        <taxon>Eukaryota</taxon>
        <taxon>Sar</taxon>
        <taxon>Alveolata</taxon>
        <taxon>Dinophyceae</taxon>
        <taxon>Suessiales</taxon>
        <taxon>Symbiodiniaceae</taxon>
        <taxon>Symbiodinium</taxon>
    </lineage>
</organism>
<proteinExistence type="predicted"/>
<dbReference type="Gene3D" id="3.40.50.1820">
    <property type="entry name" value="alpha/beta hydrolase"/>
    <property type="match status" value="1"/>
</dbReference>
<reference evidence="1" key="1">
    <citation type="submission" date="2021-02" db="EMBL/GenBank/DDBJ databases">
        <authorList>
            <person name="Dougan E. K."/>
            <person name="Rhodes N."/>
            <person name="Thang M."/>
            <person name="Chan C."/>
        </authorList>
    </citation>
    <scope>NUCLEOTIDE SEQUENCE</scope>
</reference>
<keyword evidence="2" id="KW-1185">Reference proteome</keyword>
<evidence type="ECO:0000313" key="1">
    <source>
        <dbReference type="EMBL" id="CAE7582331.1"/>
    </source>
</evidence>
<dbReference type="InterPro" id="IPR029058">
    <property type="entry name" value="AB_hydrolase_fold"/>
</dbReference>
<dbReference type="OrthoDB" id="329835at2759"/>
<name>A0A812UWE6_9DINO</name>
<dbReference type="SUPFAM" id="SSF53474">
    <property type="entry name" value="alpha/beta-Hydrolases"/>
    <property type="match status" value="1"/>
</dbReference>
<protein>
    <submittedName>
        <fullName evidence="1">LgrC protein</fullName>
    </submittedName>
</protein>
<sequence length="271" mass="29353">MWVALEMEELHMMRIFPSPDVAGVVLLLIRFFRCSVAACKAHNCAPFIEEVADLFQTPTIRELMEPANVPTCLIPLRHPVKPRHLAFCLPGFGGNARALSEAAGATFAADVAIFGIQPKGMVNAALDPPLEDLGDMIQQTCSVVQQAVASVDFEPDSITLFGYSAGTLLALGVADALKDTVSKVVLIAPGSPTFLPADETPRKCDDLYQDLRYTSLVLSLFLAPQGLDVMAVAETVKSKEDLVEAVKKAGLSDQAVRPFLPYFEARYKSQK</sequence>
<dbReference type="EMBL" id="CAJNDS010002746">
    <property type="protein sequence ID" value="CAE7582331.1"/>
    <property type="molecule type" value="Genomic_DNA"/>
</dbReference>
<dbReference type="AlphaFoldDB" id="A0A812UWE6"/>
<feature type="non-terminal residue" evidence="1">
    <location>
        <position position="1"/>
    </location>
</feature>
<comment type="caution">
    <text evidence="1">The sequence shown here is derived from an EMBL/GenBank/DDBJ whole genome shotgun (WGS) entry which is preliminary data.</text>
</comment>
<gene>
    <name evidence="1" type="primary">lgrC</name>
    <name evidence="1" type="ORF">SNAT2548_LOCUS33218</name>
</gene>
<accession>A0A812UWE6</accession>
<evidence type="ECO:0000313" key="2">
    <source>
        <dbReference type="Proteomes" id="UP000604046"/>
    </source>
</evidence>
<dbReference type="Proteomes" id="UP000604046">
    <property type="component" value="Unassembled WGS sequence"/>
</dbReference>